<keyword evidence="5" id="KW-0963">Cytoplasm</keyword>
<dbReference type="EMBL" id="JBIYXZ010002074">
    <property type="protein sequence ID" value="KAL3058597.1"/>
    <property type="molecule type" value="Genomic_DNA"/>
</dbReference>
<evidence type="ECO:0000256" key="14">
    <source>
        <dbReference type="ARBA" id="ARBA00056175"/>
    </source>
</evidence>
<reference evidence="20 21" key="2">
    <citation type="journal article" date="2024" name="G3 (Bethesda)">
        <title>The genome of the cryopelagic Antarctic bald notothen, Trematomus borchgrevinki.</title>
        <authorList>
            <person name="Rayamajhi N."/>
            <person name="Rivera-Colon A.G."/>
            <person name="Minhas B.F."/>
            <person name="Cheng C.C."/>
            <person name="Catchen J.M."/>
        </authorList>
    </citation>
    <scope>NUCLEOTIDE SEQUENCE [LARGE SCALE GENOMIC DNA]</scope>
    <source>
        <strain evidence="20">AGRC-2024</strain>
    </source>
</reference>
<evidence type="ECO:0000256" key="2">
    <source>
        <dbReference type="ARBA" id="ARBA00004496"/>
    </source>
</evidence>
<dbReference type="GO" id="GO:0008380">
    <property type="term" value="P:RNA splicing"/>
    <property type="evidence" value="ECO:0007669"/>
    <property type="project" value="UniProtKB-KW"/>
</dbReference>
<dbReference type="GO" id="GO:0005737">
    <property type="term" value="C:cytoplasm"/>
    <property type="evidence" value="ECO:0007669"/>
    <property type="project" value="UniProtKB-SubCell"/>
</dbReference>
<dbReference type="PANTHER" id="PTHR23147">
    <property type="entry name" value="SERINE/ARGININE RICH SPLICING FACTOR"/>
    <property type="match status" value="1"/>
</dbReference>
<dbReference type="GO" id="GO:0003723">
    <property type="term" value="F:RNA binding"/>
    <property type="evidence" value="ECO:0007669"/>
    <property type="project" value="UniProtKB-UniRule"/>
</dbReference>
<keyword evidence="21" id="KW-1185">Reference proteome</keyword>
<keyword evidence="7" id="KW-0507">mRNA processing</keyword>
<evidence type="ECO:0000256" key="5">
    <source>
        <dbReference type="ARBA" id="ARBA00022490"/>
    </source>
</evidence>
<comment type="similarity">
    <text evidence="3">Belongs to the splicing factor SR family.</text>
</comment>
<keyword evidence="13" id="KW-0539">Nucleus</keyword>
<name>A0ABD2GWL5_PAGBO</name>
<evidence type="ECO:0000256" key="6">
    <source>
        <dbReference type="ARBA" id="ARBA00022553"/>
    </source>
</evidence>
<dbReference type="InterPro" id="IPR035979">
    <property type="entry name" value="RBD_domain_sf"/>
</dbReference>
<comment type="subcellular location">
    <subcellularLocation>
        <location evidence="2">Cytoplasm</location>
    </subcellularLocation>
    <subcellularLocation>
        <location evidence="1">Nucleus speckle</location>
    </subcellularLocation>
</comment>
<dbReference type="InterPro" id="IPR050907">
    <property type="entry name" value="SRSF"/>
</dbReference>
<evidence type="ECO:0000256" key="9">
    <source>
        <dbReference type="ARBA" id="ARBA00022816"/>
    </source>
</evidence>
<evidence type="ECO:0000256" key="1">
    <source>
        <dbReference type="ARBA" id="ARBA00004324"/>
    </source>
</evidence>
<sequence length="150" mass="17015">MHRDCPLDCKIYVGNLGNNGNKTELERSFGYYGPLRSVWVARNPPGFAFVEFEDPRDATDAVRELDGRTLCGCRVRVELSNGEKRSRTRGAPPPWSRRPRDRDDNRRRSPPARRRAVTMPPLTILNQLVLFQHHVTADHRAPISLAGAVT</sequence>
<dbReference type="GO" id="GO:0051028">
    <property type="term" value="P:mRNA transport"/>
    <property type="evidence" value="ECO:0007669"/>
    <property type="project" value="UniProtKB-KW"/>
</dbReference>
<keyword evidence="11" id="KW-0007">Acetylation</keyword>
<gene>
    <name evidence="20" type="ORF">OYC64_010698</name>
</gene>
<evidence type="ECO:0000313" key="20">
    <source>
        <dbReference type="EMBL" id="KAL3058597.1"/>
    </source>
</evidence>
<dbReference type="GO" id="GO:0006397">
    <property type="term" value="P:mRNA processing"/>
    <property type="evidence" value="ECO:0007669"/>
    <property type="project" value="UniProtKB-KW"/>
</dbReference>
<dbReference type="AlphaFoldDB" id="A0ABD2GWL5"/>
<protein>
    <recommendedName>
        <fullName evidence="15">Serine/arginine-rich splicing factor 3</fullName>
    </recommendedName>
    <alternativeName>
        <fullName evidence="16">Splicing factor, arginine/serine-rich 3</fullName>
    </alternativeName>
</protein>
<dbReference type="Proteomes" id="UP001619887">
    <property type="component" value="Unassembled WGS sequence"/>
</dbReference>
<evidence type="ECO:0000256" key="3">
    <source>
        <dbReference type="ARBA" id="ARBA00010269"/>
    </source>
</evidence>
<evidence type="ECO:0000256" key="16">
    <source>
        <dbReference type="ARBA" id="ARBA00079563"/>
    </source>
</evidence>
<evidence type="ECO:0000256" key="17">
    <source>
        <dbReference type="PROSITE-ProRule" id="PRU00176"/>
    </source>
</evidence>
<organism evidence="20 21">
    <name type="scientific">Pagothenia borchgrevinki</name>
    <name type="common">Bald rockcod</name>
    <name type="synonym">Trematomus borchgrevinki</name>
    <dbReference type="NCBI Taxonomy" id="8213"/>
    <lineage>
        <taxon>Eukaryota</taxon>
        <taxon>Metazoa</taxon>
        <taxon>Chordata</taxon>
        <taxon>Craniata</taxon>
        <taxon>Vertebrata</taxon>
        <taxon>Euteleostomi</taxon>
        <taxon>Actinopterygii</taxon>
        <taxon>Neopterygii</taxon>
        <taxon>Teleostei</taxon>
        <taxon>Neoteleostei</taxon>
        <taxon>Acanthomorphata</taxon>
        <taxon>Eupercaria</taxon>
        <taxon>Perciformes</taxon>
        <taxon>Notothenioidei</taxon>
        <taxon>Nototheniidae</taxon>
        <taxon>Pagothenia</taxon>
    </lineage>
</organism>
<keyword evidence="12" id="KW-0508">mRNA splicing</keyword>
<feature type="domain" description="RRM" evidence="19">
    <location>
        <begin position="9"/>
        <end position="82"/>
    </location>
</feature>
<dbReference type="SUPFAM" id="SSF54928">
    <property type="entry name" value="RNA-binding domain, RBD"/>
    <property type="match status" value="1"/>
</dbReference>
<evidence type="ECO:0000256" key="4">
    <source>
        <dbReference type="ARBA" id="ARBA00022448"/>
    </source>
</evidence>
<evidence type="ECO:0000256" key="13">
    <source>
        <dbReference type="ARBA" id="ARBA00023242"/>
    </source>
</evidence>
<evidence type="ECO:0000256" key="8">
    <source>
        <dbReference type="ARBA" id="ARBA00022737"/>
    </source>
</evidence>
<feature type="region of interest" description="Disordered" evidence="18">
    <location>
        <begin position="81"/>
        <end position="118"/>
    </location>
</feature>
<keyword evidence="8" id="KW-0677">Repeat</keyword>
<dbReference type="Pfam" id="PF00076">
    <property type="entry name" value="RRM_1"/>
    <property type="match status" value="1"/>
</dbReference>
<dbReference type="PROSITE" id="PS50102">
    <property type="entry name" value="RRM"/>
    <property type="match status" value="1"/>
</dbReference>
<reference evidence="20 21" key="1">
    <citation type="journal article" date="2022" name="G3 (Bethesda)">
        <title>Evaluating Illumina-, Nanopore-, and PacBio-based genome assembly strategies with the bald notothen, Trematomus borchgrevinki.</title>
        <authorList>
            <person name="Rayamajhi N."/>
            <person name="Cheng C.C."/>
            <person name="Catchen J.M."/>
        </authorList>
    </citation>
    <scope>NUCLEOTIDE SEQUENCE [LARGE SCALE GENOMIC DNA]</scope>
    <source>
        <strain evidence="20">AGRC-2024</strain>
    </source>
</reference>
<keyword evidence="10 17" id="KW-0694">RNA-binding</keyword>
<evidence type="ECO:0000256" key="7">
    <source>
        <dbReference type="ARBA" id="ARBA00022664"/>
    </source>
</evidence>
<dbReference type="InterPro" id="IPR000504">
    <property type="entry name" value="RRM_dom"/>
</dbReference>
<evidence type="ECO:0000313" key="21">
    <source>
        <dbReference type="Proteomes" id="UP001619887"/>
    </source>
</evidence>
<accession>A0ABD2GWL5</accession>
<dbReference type="SMART" id="SM00360">
    <property type="entry name" value="RRM"/>
    <property type="match status" value="1"/>
</dbReference>
<keyword evidence="6" id="KW-0597">Phosphoprotein</keyword>
<evidence type="ECO:0000256" key="10">
    <source>
        <dbReference type="ARBA" id="ARBA00022884"/>
    </source>
</evidence>
<evidence type="ECO:0000256" key="15">
    <source>
        <dbReference type="ARBA" id="ARBA00067893"/>
    </source>
</evidence>
<dbReference type="GO" id="GO:0016607">
    <property type="term" value="C:nuclear speck"/>
    <property type="evidence" value="ECO:0007669"/>
    <property type="project" value="UniProtKB-SubCell"/>
</dbReference>
<proteinExistence type="inferred from homology"/>
<dbReference type="InterPro" id="IPR012677">
    <property type="entry name" value="Nucleotide-bd_a/b_plait_sf"/>
</dbReference>
<evidence type="ECO:0000256" key="11">
    <source>
        <dbReference type="ARBA" id="ARBA00022990"/>
    </source>
</evidence>
<evidence type="ECO:0000256" key="12">
    <source>
        <dbReference type="ARBA" id="ARBA00023187"/>
    </source>
</evidence>
<evidence type="ECO:0000256" key="18">
    <source>
        <dbReference type="SAM" id="MobiDB-lite"/>
    </source>
</evidence>
<dbReference type="FunFam" id="3.30.70.330:FF:000352">
    <property type="entry name" value="Putative serine/arginine-rich splicing factor 3"/>
    <property type="match status" value="1"/>
</dbReference>
<dbReference type="Gene3D" id="3.30.70.330">
    <property type="match status" value="1"/>
</dbReference>
<comment type="function">
    <text evidence="14">Splicing factor, which binds the consensus motif 5'-C[ACU][AU]C[ACU][AC]C-3' within pre-mRNA and promotes specific exons inclusion during alternative splicing. Interaction with YTHDC1, a RNA-binding protein that recognizes and binds N6-methyladenosine (m6A)-containing RNAs, promotes recruitment of SRSF3 to its mRNA-binding elements adjacent to m6A sites within exons. Also functions as an adapter involved in mRNA nuclear export. Binds mRNA which is thought to be transferred to the NXF1-NXT1 heterodimer for export (TAP/NXF1 pathway); enhances NXF1-NXT1 RNA-binding activity. Involved in nuclear export of m6A-containing mRNAs via interaction with YTHDC1: interaction with YTHDC1 facilitates m6A-containing mRNA-binding to both SRSF3 and NXF1, promoting mRNA nuclear export.</text>
</comment>
<evidence type="ECO:0000259" key="19">
    <source>
        <dbReference type="PROSITE" id="PS50102"/>
    </source>
</evidence>
<dbReference type="CDD" id="cd12645">
    <property type="entry name" value="RRM_SRSF3"/>
    <property type="match status" value="1"/>
</dbReference>
<keyword evidence="4" id="KW-0813">Transport</keyword>
<feature type="compositionally biased region" description="Basic and acidic residues" evidence="18">
    <location>
        <begin position="98"/>
        <end position="107"/>
    </location>
</feature>
<keyword evidence="9" id="KW-0509">mRNA transport</keyword>
<comment type="caution">
    <text evidence="20">The sequence shown here is derived from an EMBL/GenBank/DDBJ whole genome shotgun (WGS) entry which is preliminary data.</text>
</comment>